<dbReference type="Gene3D" id="1.20.81.30">
    <property type="entry name" value="Type II secretion system (T2SS), domain F"/>
    <property type="match status" value="1"/>
</dbReference>
<organism evidence="10 11">
    <name type="scientific">Chromobacterium amazonense</name>
    <dbReference type="NCBI Taxonomy" id="1382803"/>
    <lineage>
        <taxon>Bacteria</taxon>
        <taxon>Pseudomonadati</taxon>
        <taxon>Pseudomonadota</taxon>
        <taxon>Betaproteobacteria</taxon>
        <taxon>Neisseriales</taxon>
        <taxon>Chromobacteriaceae</taxon>
        <taxon>Chromobacterium</taxon>
    </lineage>
</organism>
<keyword evidence="7 8" id="KW-0472">Membrane</keyword>
<dbReference type="GO" id="GO:0015628">
    <property type="term" value="P:protein secretion by the type II secretion system"/>
    <property type="evidence" value="ECO:0007669"/>
    <property type="project" value="TreeGrafter"/>
</dbReference>
<dbReference type="GO" id="GO:0005886">
    <property type="term" value="C:plasma membrane"/>
    <property type="evidence" value="ECO:0007669"/>
    <property type="project" value="UniProtKB-SubCell"/>
</dbReference>
<comment type="similarity">
    <text evidence="2">Belongs to the GSP F family.</text>
</comment>
<evidence type="ECO:0000256" key="2">
    <source>
        <dbReference type="ARBA" id="ARBA00005745"/>
    </source>
</evidence>
<keyword evidence="4" id="KW-0997">Cell inner membrane</keyword>
<evidence type="ECO:0000256" key="8">
    <source>
        <dbReference type="SAM" id="Phobius"/>
    </source>
</evidence>
<evidence type="ECO:0000256" key="7">
    <source>
        <dbReference type="ARBA" id="ARBA00023136"/>
    </source>
</evidence>
<dbReference type="Proteomes" id="UP000239469">
    <property type="component" value="Unassembled WGS sequence"/>
</dbReference>
<dbReference type="RefSeq" id="WP_106078049.1">
    <property type="nucleotide sequence ID" value="NZ_MTBD01000037.1"/>
</dbReference>
<reference evidence="10 11" key="1">
    <citation type="submission" date="2017-01" db="EMBL/GenBank/DDBJ databases">
        <title>New insights into the genetic diversity of Chromobacterium isolated from tropical freshwater lake.</title>
        <authorList>
            <person name="Santos A.B."/>
            <person name="Nascimento A.M."/>
            <person name="Da Silva P.C."/>
        </authorList>
    </citation>
    <scope>NUCLEOTIDE SEQUENCE [LARGE SCALE GENOMIC DNA]</scope>
    <source>
        <strain evidence="10 11">56AF</strain>
    </source>
</reference>
<sequence length="395" mass="43279">MEFAYQFQGRSLGGSAVSGLTFGPDALRARAKLQRAGYTVHQIRLDLPASLRTLLSPAISIADLIRVYDFCAGARQAGSAPPEMLPIAAELVFDARLRQALESMALMIHETGVDFSEAARQTGVFPVRDVEVIRAMEQAGNLAEALSALAADHRRTEERRTVFRRMMMGPVALLAVFYCLTYGALGFILPTTAEAFLRNFGSDLPAFADGVYRMAIWYRAHLPWMTALHLALGIGAIAFVRSALARRLVLSFKLPYDIAERADLAMMWSSYRLLYRAGMSKDKQAKALQRMATLEANRTRARRFASYSQTQSEYVAAERAQFPKYVSNALKAGQGGSIPEHLEKMVAEQINIVNTKASLLATLVNVGSTLGGALLVFVFVAITLLPGLLATLTHL</sequence>
<name>A0A2S9WZI0_9NEIS</name>
<dbReference type="InterPro" id="IPR042094">
    <property type="entry name" value="T2SS_GspF_sf"/>
</dbReference>
<evidence type="ECO:0000259" key="9">
    <source>
        <dbReference type="Pfam" id="PF00482"/>
    </source>
</evidence>
<dbReference type="Pfam" id="PF00482">
    <property type="entry name" value="T2SSF"/>
    <property type="match status" value="1"/>
</dbReference>
<feature type="transmembrane region" description="Helical" evidence="8">
    <location>
        <begin position="222"/>
        <end position="244"/>
    </location>
</feature>
<feature type="transmembrane region" description="Helical" evidence="8">
    <location>
        <begin position="169"/>
        <end position="189"/>
    </location>
</feature>
<dbReference type="OrthoDB" id="9805682at2"/>
<comment type="caution">
    <text evidence="10">The sequence shown here is derived from an EMBL/GenBank/DDBJ whole genome shotgun (WGS) entry which is preliminary data.</text>
</comment>
<comment type="subcellular location">
    <subcellularLocation>
        <location evidence="1">Cell inner membrane</location>
        <topology evidence="1">Multi-pass membrane protein</topology>
    </subcellularLocation>
</comment>
<dbReference type="AlphaFoldDB" id="A0A2S9WZI0"/>
<evidence type="ECO:0000256" key="4">
    <source>
        <dbReference type="ARBA" id="ARBA00022519"/>
    </source>
</evidence>
<evidence type="ECO:0000256" key="3">
    <source>
        <dbReference type="ARBA" id="ARBA00022475"/>
    </source>
</evidence>
<evidence type="ECO:0000313" key="11">
    <source>
        <dbReference type="Proteomes" id="UP000239469"/>
    </source>
</evidence>
<accession>A0A2S9WZI0</accession>
<proteinExistence type="inferred from homology"/>
<dbReference type="InterPro" id="IPR003004">
    <property type="entry name" value="GspF/PilC"/>
</dbReference>
<dbReference type="PANTHER" id="PTHR30012">
    <property type="entry name" value="GENERAL SECRETION PATHWAY PROTEIN"/>
    <property type="match status" value="1"/>
</dbReference>
<keyword evidence="5 8" id="KW-0812">Transmembrane</keyword>
<keyword evidence="3" id="KW-1003">Cell membrane</keyword>
<dbReference type="InterPro" id="IPR018076">
    <property type="entry name" value="T2SS_GspF_dom"/>
</dbReference>
<evidence type="ECO:0000313" key="10">
    <source>
        <dbReference type="EMBL" id="PRP68806.1"/>
    </source>
</evidence>
<keyword evidence="6 8" id="KW-1133">Transmembrane helix</keyword>
<evidence type="ECO:0000256" key="1">
    <source>
        <dbReference type="ARBA" id="ARBA00004429"/>
    </source>
</evidence>
<evidence type="ECO:0000256" key="6">
    <source>
        <dbReference type="ARBA" id="ARBA00022989"/>
    </source>
</evidence>
<evidence type="ECO:0000256" key="5">
    <source>
        <dbReference type="ARBA" id="ARBA00022692"/>
    </source>
</evidence>
<gene>
    <name evidence="10" type="ORF">BUE93_20380</name>
</gene>
<feature type="domain" description="Type II secretion system protein GspF" evidence="9">
    <location>
        <begin position="72"/>
        <end position="190"/>
    </location>
</feature>
<protein>
    <recommendedName>
        <fullName evidence="9">Type II secretion system protein GspF domain-containing protein</fullName>
    </recommendedName>
</protein>
<feature type="transmembrane region" description="Helical" evidence="8">
    <location>
        <begin position="359"/>
        <end position="385"/>
    </location>
</feature>
<dbReference type="PANTHER" id="PTHR30012:SF7">
    <property type="entry name" value="PROTEIN TRANSPORT PROTEIN HOFC HOMOLOG"/>
    <property type="match status" value="1"/>
</dbReference>
<dbReference type="EMBL" id="MTBD01000037">
    <property type="protein sequence ID" value="PRP68806.1"/>
    <property type="molecule type" value="Genomic_DNA"/>
</dbReference>